<evidence type="ECO:0000313" key="3">
    <source>
        <dbReference type="Proteomes" id="UP000264006"/>
    </source>
</evidence>
<protein>
    <recommendedName>
        <fullName evidence="1">Coenzyme Q-binding protein COQ10 START domain-containing protein</fullName>
    </recommendedName>
</protein>
<dbReference type="CDD" id="cd07817">
    <property type="entry name" value="SRPBCC_8"/>
    <property type="match status" value="1"/>
</dbReference>
<dbReference type="SUPFAM" id="SSF55961">
    <property type="entry name" value="Bet v1-like"/>
    <property type="match status" value="1"/>
</dbReference>
<proteinExistence type="predicted"/>
<name>A0A346Y0G9_9ACTN</name>
<evidence type="ECO:0000313" key="2">
    <source>
        <dbReference type="EMBL" id="AXV07966.1"/>
    </source>
</evidence>
<gene>
    <name evidence="2" type="ORF">DVS28_a3291</name>
</gene>
<dbReference type="OrthoDB" id="3695445at2"/>
<evidence type="ECO:0000259" key="1">
    <source>
        <dbReference type="Pfam" id="PF03364"/>
    </source>
</evidence>
<dbReference type="EMBL" id="CP031165">
    <property type="protein sequence ID" value="AXV07966.1"/>
    <property type="molecule type" value="Genomic_DNA"/>
</dbReference>
<reference evidence="2 3" key="1">
    <citation type="submission" date="2018-09" db="EMBL/GenBank/DDBJ databases">
        <title>Complete genome sequence of Euzebya sp. DY32-46 isolated from seawater of Pacific Ocean.</title>
        <authorList>
            <person name="Xu L."/>
            <person name="Wu Y.-H."/>
            <person name="Xu X.-W."/>
        </authorList>
    </citation>
    <scope>NUCLEOTIDE SEQUENCE [LARGE SCALE GENOMIC DNA]</scope>
    <source>
        <strain evidence="2 3">DY32-46</strain>
    </source>
</reference>
<dbReference type="Proteomes" id="UP000264006">
    <property type="component" value="Chromosome"/>
</dbReference>
<dbReference type="InterPro" id="IPR023393">
    <property type="entry name" value="START-like_dom_sf"/>
</dbReference>
<organism evidence="2 3">
    <name type="scientific">Euzebya pacifica</name>
    <dbReference type="NCBI Taxonomy" id="1608957"/>
    <lineage>
        <taxon>Bacteria</taxon>
        <taxon>Bacillati</taxon>
        <taxon>Actinomycetota</taxon>
        <taxon>Nitriliruptoria</taxon>
        <taxon>Euzebyales</taxon>
    </lineage>
</organism>
<dbReference type="KEGG" id="euz:DVS28_a3291"/>
<feature type="domain" description="Coenzyme Q-binding protein COQ10 START" evidence="1">
    <location>
        <begin position="13"/>
        <end position="131"/>
    </location>
</feature>
<dbReference type="AlphaFoldDB" id="A0A346Y0G9"/>
<keyword evidence="3" id="KW-1185">Reference proteome</keyword>
<dbReference type="PANTHER" id="PTHR33824:SF7">
    <property type="entry name" value="POLYKETIDE CYCLASE_DEHYDRASE AND LIPID TRANSPORT SUPERFAMILY PROTEIN"/>
    <property type="match status" value="1"/>
</dbReference>
<dbReference type="Gene3D" id="3.30.530.20">
    <property type="match status" value="1"/>
</dbReference>
<dbReference type="PANTHER" id="PTHR33824">
    <property type="entry name" value="POLYKETIDE CYCLASE/DEHYDRASE AND LIPID TRANSPORT SUPERFAMILY PROTEIN"/>
    <property type="match status" value="1"/>
</dbReference>
<dbReference type="InterPro" id="IPR047137">
    <property type="entry name" value="ORF3"/>
</dbReference>
<sequence>MEPSTTFTESVTVDKPVRTVYDQWTQFEEFPRFMEGVEKVEQLDDTHLRWTTEIGLVKREFDAVIDEQIPDRIISWRAQGEVEHAGKVTFEAVDPTTTKVEVTMAWSPESFAEKVADWTNAAERRVRGDLERFESFIEDRVGATGAHREAH</sequence>
<accession>A0A346Y0G9</accession>
<dbReference type="RefSeq" id="WP_114592381.1">
    <property type="nucleotide sequence ID" value="NZ_CAXIBR010000007.1"/>
</dbReference>
<dbReference type="InterPro" id="IPR005031">
    <property type="entry name" value="COQ10_START"/>
</dbReference>
<dbReference type="Pfam" id="PF03364">
    <property type="entry name" value="Polyketide_cyc"/>
    <property type="match status" value="1"/>
</dbReference>